<dbReference type="InterPro" id="IPR011701">
    <property type="entry name" value="MFS"/>
</dbReference>
<gene>
    <name evidence="3" type="primary">AVEN_271286_1</name>
    <name evidence="3" type="ORF">CEXT_412371</name>
</gene>
<feature type="transmembrane region" description="Helical" evidence="2">
    <location>
        <begin position="12"/>
        <end position="37"/>
    </location>
</feature>
<dbReference type="GO" id="GO:0008028">
    <property type="term" value="F:monocarboxylic acid transmembrane transporter activity"/>
    <property type="evidence" value="ECO:0007669"/>
    <property type="project" value="TreeGrafter"/>
</dbReference>
<reference evidence="3 4" key="1">
    <citation type="submission" date="2021-06" db="EMBL/GenBank/DDBJ databases">
        <title>Caerostris extrusa draft genome.</title>
        <authorList>
            <person name="Kono N."/>
            <person name="Arakawa K."/>
        </authorList>
    </citation>
    <scope>NUCLEOTIDE SEQUENCE [LARGE SCALE GENOMIC DNA]</scope>
</reference>
<feature type="transmembrane region" description="Helical" evidence="2">
    <location>
        <begin position="105"/>
        <end position="131"/>
    </location>
</feature>
<keyword evidence="2" id="KW-0812">Transmembrane</keyword>
<feature type="transmembrane region" description="Helical" evidence="2">
    <location>
        <begin position="169"/>
        <end position="187"/>
    </location>
</feature>
<dbReference type="PANTHER" id="PTHR11360">
    <property type="entry name" value="MONOCARBOXYLATE TRANSPORTER"/>
    <property type="match status" value="1"/>
</dbReference>
<dbReference type="Pfam" id="PF07690">
    <property type="entry name" value="MFS_1"/>
    <property type="match status" value="1"/>
</dbReference>
<dbReference type="SUPFAM" id="SSF103473">
    <property type="entry name" value="MFS general substrate transporter"/>
    <property type="match status" value="1"/>
</dbReference>
<evidence type="ECO:0000256" key="1">
    <source>
        <dbReference type="SAM" id="MobiDB-lite"/>
    </source>
</evidence>
<dbReference type="Gene3D" id="1.20.1250.20">
    <property type="entry name" value="MFS general substrate transporter like domains"/>
    <property type="match status" value="1"/>
</dbReference>
<proteinExistence type="predicted"/>
<keyword evidence="4" id="KW-1185">Reference proteome</keyword>
<dbReference type="PANTHER" id="PTHR11360:SF303">
    <property type="entry name" value="MAJOR FACILITATOR SUPERFAMILY (MFS) PROFILE DOMAIN-CONTAINING PROTEIN"/>
    <property type="match status" value="1"/>
</dbReference>
<feature type="transmembrane region" description="Helical" evidence="2">
    <location>
        <begin position="79"/>
        <end position="99"/>
    </location>
</feature>
<accession>A0AAV4QYI6</accession>
<evidence type="ECO:0000256" key="2">
    <source>
        <dbReference type="SAM" id="Phobius"/>
    </source>
</evidence>
<sequence>MNTDGPDSFYSWTVAVACCSVYLLMYGMTRISGLLFIGTMDLHHVNREQASFPFVFGVTMRYVSGPLSGLLARRLGIRFVIVLGCCMAFVGVGSCFLAQNILQMILLWGVLYGMGCGLATCILPQIVNLYFKKHVTKAYGLTYAGSSLSGFILPPIAEILLEKYGISGTFLILAGIVLHGFAAAILLKKPKFEISSDASDKRRVFNIQSDNYNTEGNASGKLSVDQKSHHGLPTQVNRNDCFKKDKYMLSTDQSKYDSNSDIKLKMSHSSKNNTKSEKDEPKVQESTLQNPITTLSTTITYGSTLNAKQNNVENLKLNPIRLLNIRSLPDDISEYMDKEHCRHNKTSEFLSQNTKQTILIQNIYKED</sequence>
<evidence type="ECO:0000313" key="3">
    <source>
        <dbReference type="EMBL" id="GIY13187.1"/>
    </source>
</evidence>
<dbReference type="InterPro" id="IPR036259">
    <property type="entry name" value="MFS_trans_sf"/>
</dbReference>
<dbReference type="Proteomes" id="UP001054945">
    <property type="component" value="Unassembled WGS sequence"/>
</dbReference>
<name>A0AAV4QYI6_CAEEX</name>
<protein>
    <submittedName>
        <fullName evidence="3">MFS domain-containing protein</fullName>
    </submittedName>
</protein>
<dbReference type="InterPro" id="IPR050327">
    <property type="entry name" value="Proton-linked_MCT"/>
</dbReference>
<feature type="transmembrane region" description="Helical" evidence="2">
    <location>
        <begin position="138"/>
        <end position="157"/>
    </location>
</feature>
<comment type="caution">
    <text evidence="3">The sequence shown here is derived from an EMBL/GenBank/DDBJ whole genome shotgun (WGS) entry which is preliminary data.</text>
</comment>
<dbReference type="AlphaFoldDB" id="A0AAV4QYI6"/>
<dbReference type="EMBL" id="BPLR01006902">
    <property type="protein sequence ID" value="GIY13187.1"/>
    <property type="molecule type" value="Genomic_DNA"/>
</dbReference>
<feature type="compositionally biased region" description="Basic and acidic residues" evidence="1">
    <location>
        <begin position="274"/>
        <end position="283"/>
    </location>
</feature>
<keyword evidence="2" id="KW-1133">Transmembrane helix</keyword>
<organism evidence="3 4">
    <name type="scientific">Caerostris extrusa</name>
    <name type="common">Bark spider</name>
    <name type="synonym">Caerostris bankana</name>
    <dbReference type="NCBI Taxonomy" id="172846"/>
    <lineage>
        <taxon>Eukaryota</taxon>
        <taxon>Metazoa</taxon>
        <taxon>Ecdysozoa</taxon>
        <taxon>Arthropoda</taxon>
        <taxon>Chelicerata</taxon>
        <taxon>Arachnida</taxon>
        <taxon>Araneae</taxon>
        <taxon>Araneomorphae</taxon>
        <taxon>Entelegynae</taxon>
        <taxon>Araneoidea</taxon>
        <taxon>Araneidae</taxon>
        <taxon>Caerostris</taxon>
    </lineage>
</organism>
<feature type="region of interest" description="Disordered" evidence="1">
    <location>
        <begin position="216"/>
        <end position="236"/>
    </location>
</feature>
<feature type="region of interest" description="Disordered" evidence="1">
    <location>
        <begin position="259"/>
        <end position="286"/>
    </location>
</feature>
<keyword evidence="2" id="KW-0472">Membrane</keyword>
<evidence type="ECO:0000313" key="4">
    <source>
        <dbReference type="Proteomes" id="UP001054945"/>
    </source>
</evidence>